<evidence type="ECO:0000256" key="1">
    <source>
        <dbReference type="SAM" id="MobiDB-lite"/>
    </source>
</evidence>
<keyword evidence="3" id="KW-1185">Reference proteome</keyword>
<reference evidence="2 3" key="1">
    <citation type="submission" date="2024-04" db="EMBL/GenBank/DDBJ databases">
        <authorList>
            <consortium name="Molecular Ecology Group"/>
        </authorList>
    </citation>
    <scope>NUCLEOTIDE SEQUENCE [LARGE SCALE GENOMIC DNA]</scope>
</reference>
<proteinExistence type="predicted"/>
<dbReference type="AlphaFoldDB" id="A0AAV2N305"/>
<organism evidence="2 3">
    <name type="scientific">Lasius platythorax</name>
    <dbReference type="NCBI Taxonomy" id="488582"/>
    <lineage>
        <taxon>Eukaryota</taxon>
        <taxon>Metazoa</taxon>
        <taxon>Ecdysozoa</taxon>
        <taxon>Arthropoda</taxon>
        <taxon>Hexapoda</taxon>
        <taxon>Insecta</taxon>
        <taxon>Pterygota</taxon>
        <taxon>Neoptera</taxon>
        <taxon>Endopterygota</taxon>
        <taxon>Hymenoptera</taxon>
        <taxon>Apocrita</taxon>
        <taxon>Aculeata</taxon>
        <taxon>Formicoidea</taxon>
        <taxon>Formicidae</taxon>
        <taxon>Formicinae</taxon>
        <taxon>Lasius</taxon>
        <taxon>Lasius</taxon>
    </lineage>
</organism>
<dbReference type="EMBL" id="OZ034824">
    <property type="protein sequence ID" value="CAL1673945.1"/>
    <property type="molecule type" value="Genomic_DNA"/>
</dbReference>
<protein>
    <submittedName>
        <fullName evidence="2">Uncharacterized protein</fullName>
    </submittedName>
</protein>
<dbReference type="Proteomes" id="UP001497644">
    <property type="component" value="Chromosome 1"/>
</dbReference>
<sequence>MKRVSDRHIGRKEDEKRTLERPKGLAEREWSPLSILRASQSVHIVLQAVEKMCTSGHVYAPGLIVCSPTVSRHNTVGYRNVYTPCLQSTLGTSAQTSSGVVADYGDTRHASNPEARNIEHAAREG</sequence>
<evidence type="ECO:0000313" key="3">
    <source>
        <dbReference type="Proteomes" id="UP001497644"/>
    </source>
</evidence>
<feature type="region of interest" description="Disordered" evidence="1">
    <location>
        <begin position="1"/>
        <end position="26"/>
    </location>
</feature>
<accession>A0AAV2N305</accession>
<name>A0AAV2N305_9HYME</name>
<evidence type="ECO:0000313" key="2">
    <source>
        <dbReference type="EMBL" id="CAL1673945.1"/>
    </source>
</evidence>
<gene>
    <name evidence="2" type="ORF">LPLAT_LOCUS724</name>
</gene>